<dbReference type="InterPro" id="IPR011109">
    <property type="entry name" value="DNA_bind_recombinase_dom"/>
</dbReference>
<accession>A0A7L8A0V5</accession>
<dbReference type="RefSeq" id="WP_191169251.1">
    <property type="nucleotide sequence ID" value="NZ_CP061861.1"/>
</dbReference>
<dbReference type="EMBL" id="CP061854">
    <property type="protein sequence ID" value="QOD55570.1"/>
    <property type="molecule type" value="Genomic_DNA"/>
</dbReference>
<evidence type="ECO:0000259" key="2">
    <source>
        <dbReference type="PROSITE" id="PS51736"/>
    </source>
</evidence>
<dbReference type="Pfam" id="PF00239">
    <property type="entry name" value="Resolvase"/>
    <property type="match status" value="1"/>
</dbReference>
<dbReference type="Pfam" id="PF07508">
    <property type="entry name" value="Recombinase"/>
    <property type="match status" value="1"/>
</dbReference>
<reference evidence="3 4" key="1">
    <citation type="submission" date="2020-09" db="EMBL/GenBank/DDBJ databases">
        <title>Complete, closed and curated genome sequences of Photobacterium damselae subsp. piscicida isolates from Australia indicate localised evolution and additional plasmid-borne pathogenicity mechanisms.</title>
        <authorList>
            <person name="Baseggio L."/>
            <person name="Silayeva O."/>
            <person name="Buller N."/>
            <person name="Landos M."/>
            <person name="Engelstaedter J."/>
            <person name="Barnes A.C."/>
        </authorList>
    </citation>
    <scope>NUCLEOTIDE SEQUENCE [LARGE SCALE GENOMIC DNA]</scope>
    <source>
        <strain evidence="3 4">AS-16-0540-1</strain>
    </source>
</reference>
<dbReference type="InterPro" id="IPR036162">
    <property type="entry name" value="Resolvase-like_N_sf"/>
</dbReference>
<evidence type="ECO:0000313" key="3">
    <source>
        <dbReference type="EMBL" id="QOD55570.1"/>
    </source>
</evidence>
<feature type="domain" description="Resolvase/invertase-type recombinase catalytic" evidence="2">
    <location>
        <begin position="8"/>
        <end position="170"/>
    </location>
</feature>
<dbReference type="GO" id="GO:0003677">
    <property type="term" value="F:DNA binding"/>
    <property type="evidence" value="ECO:0007669"/>
    <property type="project" value="InterPro"/>
</dbReference>
<dbReference type="SMART" id="SM00857">
    <property type="entry name" value="Resolvase"/>
    <property type="match status" value="1"/>
</dbReference>
<dbReference type="InterPro" id="IPR050639">
    <property type="entry name" value="SSR_resolvase"/>
</dbReference>
<dbReference type="PANTHER" id="PTHR30461">
    <property type="entry name" value="DNA-INVERTASE FROM LAMBDOID PROPHAGE"/>
    <property type="match status" value="1"/>
</dbReference>
<dbReference type="GO" id="GO:0000150">
    <property type="term" value="F:DNA strand exchange activity"/>
    <property type="evidence" value="ECO:0007669"/>
    <property type="project" value="InterPro"/>
</dbReference>
<dbReference type="Proteomes" id="UP000516656">
    <property type="component" value="Chromosome 1"/>
</dbReference>
<gene>
    <name evidence="3" type="ORF">IC627_09460</name>
</gene>
<dbReference type="CDD" id="cd00338">
    <property type="entry name" value="Ser_Recombinase"/>
    <property type="match status" value="1"/>
</dbReference>
<evidence type="ECO:0000256" key="1">
    <source>
        <dbReference type="SAM" id="Coils"/>
    </source>
</evidence>
<dbReference type="Gene3D" id="3.90.1750.20">
    <property type="entry name" value="Putative Large Serine Recombinase, Chain B, Domain 2"/>
    <property type="match status" value="1"/>
</dbReference>
<dbReference type="Gene3D" id="3.40.50.1390">
    <property type="entry name" value="Resolvase, N-terminal catalytic domain"/>
    <property type="match status" value="1"/>
</dbReference>
<dbReference type="InterPro" id="IPR006119">
    <property type="entry name" value="Resolv_N"/>
</dbReference>
<organism evidence="3 4">
    <name type="scientific">Photobacterium damsela subsp. piscicida</name>
    <name type="common">Pasteurella piscicida</name>
    <dbReference type="NCBI Taxonomy" id="38294"/>
    <lineage>
        <taxon>Bacteria</taxon>
        <taxon>Pseudomonadati</taxon>
        <taxon>Pseudomonadota</taxon>
        <taxon>Gammaproteobacteria</taxon>
        <taxon>Vibrionales</taxon>
        <taxon>Vibrionaceae</taxon>
        <taxon>Photobacterium</taxon>
    </lineage>
</organism>
<dbReference type="AlphaFoldDB" id="A0A7L8A0V5"/>
<dbReference type="Pfam" id="PF13408">
    <property type="entry name" value="Zn_ribbon_recom"/>
    <property type="match status" value="1"/>
</dbReference>
<proteinExistence type="predicted"/>
<sequence length="528" mass="61331">METTTRRRAVTYQRFSSVRQVGNSSLERQNEETKNWLLRNPDVEVIDSFVDKAMSGWSGKHLKDGSLGQLMNAIDDGIITSGTLILVEHFSRLSRQNITDAEKLMHRIWDAGITLVTVRDGTEYTPEAANDMVLRIRLLVEMEQAFKESEWRSAKVKASYVNRENKAKNGIVPKMRKPFWLNADGTLNELHEAVKDMFHLYKNGYGQQRIIVTLREKYANTAIQKLNPSTVMRWIQADVTRGYWRGNRVYEAAIDDETFFEVQTIHKNRLYENVKPDRNWPLSGLMKCGVCGRGMSIQKSGTSNPVVRCSSKQRDKSCNRKTTFPYFIVHQYMMTVVKKYALRKYTNVTSNKELRHELLIVERDLLKARQELSELKAFYKQQKAEGKKTFATLEILEEERENVENLQNKEKELKSSLEAFANGGASIESRKLVLDGRNFNLEMHKLNFKIIVGEEEVSAEGFDEEIPTLKYIGYSRKTRSYEWTQGSHRFIQSWPSSDVTEQALMLDDYRQNLYAKNFFEKQLSKLKD</sequence>
<evidence type="ECO:0000313" key="4">
    <source>
        <dbReference type="Proteomes" id="UP000516656"/>
    </source>
</evidence>
<dbReference type="SUPFAM" id="SSF53041">
    <property type="entry name" value="Resolvase-like"/>
    <property type="match status" value="1"/>
</dbReference>
<keyword evidence="1" id="KW-0175">Coiled coil</keyword>
<name>A0A7L8A0V5_PHODP</name>
<dbReference type="InterPro" id="IPR038109">
    <property type="entry name" value="DNA_bind_recomb_sf"/>
</dbReference>
<dbReference type="PANTHER" id="PTHR30461:SF23">
    <property type="entry name" value="DNA RECOMBINASE-RELATED"/>
    <property type="match status" value="1"/>
</dbReference>
<protein>
    <submittedName>
        <fullName evidence="3">Recombinase family protein</fullName>
    </submittedName>
</protein>
<dbReference type="PROSITE" id="PS51736">
    <property type="entry name" value="RECOMBINASES_3"/>
    <property type="match status" value="1"/>
</dbReference>
<feature type="coiled-coil region" evidence="1">
    <location>
        <begin position="351"/>
        <end position="423"/>
    </location>
</feature>
<dbReference type="InterPro" id="IPR025827">
    <property type="entry name" value="Zn_ribbon_recom_dom"/>
</dbReference>